<reference evidence="5" key="1">
    <citation type="journal article" date="2019" name="Int. J. Syst. Evol. Microbiol.">
        <title>The Global Catalogue of Microorganisms (GCM) 10K type strain sequencing project: providing services to taxonomists for standard genome sequencing and annotation.</title>
        <authorList>
            <consortium name="The Broad Institute Genomics Platform"/>
            <consortium name="The Broad Institute Genome Sequencing Center for Infectious Disease"/>
            <person name="Wu L."/>
            <person name="Ma J."/>
        </authorList>
    </citation>
    <scope>NUCLEOTIDE SEQUENCE [LARGE SCALE GENOMIC DNA]</scope>
    <source>
        <strain evidence="5">CGMCC 4.7455</strain>
    </source>
</reference>
<dbReference type="GO" id="GO:0016829">
    <property type="term" value="F:lyase activity"/>
    <property type="evidence" value="ECO:0007669"/>
    <property type="project" value="UniProtKB-KW"/>
</dbReference>
<name>A0ABW4PEI0_9ACTN</name>
<keyword evidence="5" id="KW-1185">Reference proteome</keyword>
<feature type="compositionally biased region" description="Pro residues" evidence="1">
    <location>
        <begin position="9"/>
        <end position="18"/>
    </location>
</feature>
<dbReference type="Pfam" id="PF18370">
    <property type="entry name" value="RGI_lyase"/>
    <property type="match status" value="1"/>
</dbReference>
<evidence type="ECO:0000313" key="5">
    <source>
        <dbReference type="Proteomes" id="UP001597365"/>
    </source>
</evidence>
<dbReference type="EMBL" id="JBHUFU010000001">
    <property type="protein sequence ID" value="MFD1828714.1"/>
    <property type="molecule type" value="Genomic_DNA"/>
</dbReference>
<evidence type="ECO:0000313" key="4">
    <source>
        <dbReference type="EMBL" id="MFD1828714.1"/>
    </source>
</evidence>
<evidence type="ECO:0000256" key="1">
    <source>
        <dbReference type="SAM" id="MobiDB-lite"/>
    </source>
</evidence>
<feature type="region of interest" description="Disordered" evidence="1">
    <location>
        <begin position="1"/>
        <end position="23"/>
    </location>
</feature>
<gene>
    <name evidence="4" type="ORF">ACFSJS_03405</name>
</gene>
<dbReference type="SUPFAM" id="SSF69318">
    <property type="entry name" value="Integrin alpha N-terminal domain"/>
    <property type="match status" value="1"/>
</dbReference>
<protein>
    <submittedName>
        <fullName evidence="4">Rhamnogalacturonan lyase</fullName>
    </submittedName>
</protein>
<dbReference type="PANTHER" id="PTHR43118">
    <property type="entry name" value="RHAMNOGALACTURONAN LYASE (EUROFUNG)"/>
    <property type="match status" value="1"/>
</dbReference>
<dbReference type="RefSeq" id="WP_380896798.1">
    <property type="nucleotide sequence ID" value="NZ_JBHUFU010000001.1"/>
</dbReference>
<dbReference type="InterPro" id="IPR013783">
    <property type="entry name" value="Ig-like_fold"/>
</dbReference>
<feature type="domain" description="Rhamnogalacturonan I lyase beta-sheet" evidence="2">
    <location>
        <begin position="21"/>
        <end position="102"/>
    </location>
</feature>
<dbReference type="InterPro" id="IPR049366">
    <property type="entry name" value="RGL11_C"/>
</dbReference>
<dbReference type="Pfam" id="PF21348">
    <property type="entry name" value="RGL11_C"/>
    <property type="match status" value="1"/>
</dbReference>
<dbReference type="InterPro" id="IPR028994">
    <property type="entry name" value="Integrin_alpha_N"/>
</dbReference>
<dbReference type="Gene3D" id="2.60.40.10">
    <property type="entry name" value="Immunoglobulins"/>
    <property type="match status" value="1"/>
</dbReference>
<evidence type="ECO:0000259" key="2">
    <source>
        <dbReference type="Pfam" id="PF18370"/>
    </source>
</evidence>
<dbReference type="InterPro" id="IPR041624">
    <property type="entry name" value="RGI_lyase"/>
</dbReference>
<dbReference type="PANTHER" id="PTHR43118:SF1">
    <property type="entry name" value="RHAMNOGALACTURONAN LYASE (EUROFUNG)"/>
    <property type="match status" value="1"/>
</dbReference>
<feature type="domain" description="Rhamnogalacturonan lyase family 11 C-terminal" evidence="3">
    <location>
        <begin position="121"/>
        <end position="591"/>
    </location>
</feature>
<dbReference type="Proteomes" id="UP001597365">
    <property type="component" value="Unassembled WGS sequence"/>
</dbReference>
<dbReference type="CDD" id="cd10318">
    <property type="entry name" value="RGL11"/>
    <property type="match status" value="1"/>
</dbReference>
<dbReference type="InterPro" id="IPR034641">
    <property type="entry name" value="RGL11"/>
</dbReference>
<evidence type="ECO:0000259" key="3">
    <source>
        <dbReference type="Pfam" id="PF21348"/>
    </source>
</evidence>
<accession>A0ABW4PEI0</accession>
<sequence>MVRVDGGPGPGPVDPPPGSAKQMEDLDRGLVSVRSGTGNLVSWRLLGTEGRDVAFNLYRGGTKVNSSPITDSTNYLDSGAPADAAYTVRAVVNGTEQAASENSLRLTGGDHLDVPLSRPGFTYTPVEASPGDLDGDGRYELVVKWDPDNAKDNSQSGITGNVYLDAYRLTGERLWRIDLGRNIRAGAHYTQFQVYDYDGDGRAEVAAKTADATRDGRGTVIGNGSADHRNSSGYILTGPEYLTVFDGRTGAALDTVDYQPGRGNVSSWGDSYGNRVDRFLAGTAYLDGSRPSLITARGYYTRATVTAWDFRDGQLTRRWLFDSNTSGNGAAYGQGNHQLSVADVDADGRQEIVYGSATIDDNGTLMYATGFGHGDALHVGDFVPSRSGLEVFTIHESGNQPGSDLHDARTGQVLHRTPTSGSEGPGRGVAADIHAGNPGAEFWGSGPNMTNLRDASGANVGRNPSSANFLVWWDGDPVRELLDGTRVDKYGTGGETRLLTGSGVASSNGTKSTPVLSGDLFGDWREEVVWRHSDNSALRIYATTARTDLKLHTLVHDAQYRVALAWQNTAYNQPPHPSFFLGHGMSTPPRPDVYLR</sequence>
<comment type="caution">
    <text evidence="4">The sequence shown here is derived from an EMBL/GenBank/DDBJ whole genome shotgun (WGS) entry which is preliminary data.</text>
</comment>
<organism evidence="4 5">
    <name type="scientific">Streptomyces desertarenae</name>
    <dbReference type="NCBI Taxonomy" id="2666184"/>
    <lineage>
        <taxon>Bacteria</taxon>
        <taxon>Bacillati</taxon>
        <taxon>Actinomycetota</taxon>
        <taxon>Actinomycetes</taxon>
        <taxon>Kitasatosporales</taxon>
        <taxon>Streptomycetaceae</taxon>
        <taxon>Streptomyces</taxon>
    </lineage>
</organism>
<keyword evidence="4" id="KW-0456">Lyase</keyword>
<proteinExistence type="predicted"/>